<name>A0A7S1YVY8_9STRA</name>
<reference evidence="2" key="1">
    <citation type="submission" date="2021-01" db="EMBL/GenBank/DDBJ databases">
        <authorList>
            <person name="Corre E."/>
            <person name="Pelletier E."/>
            <person name="Niang G."/>
            <person name="Scheremetjew M."/>
            <person name="Finn R."/>
            <person name="Kale V."/>
            <person name="Holt S."/>
            <person name="Cochrane G."/>
            <person name="Meng A."/>
            <person name="Brown T."/>
            <person name="Cohen L."/>
        </authorList>
    </citation>
    <scope>NUCLEOTIDE SEQUENCE</scope>
    <source>
        <strain evidence="2">Pop2</strain>
    </source>
</reference>
<gene>
    <name evidence="2" type="ORF">DBRI1063_LOCUS6359</name>
</gene>
<dbReference type="AlphaFoldDB" id="A0A7S1YVY8"/>
<keyword evidence="1" id="KW-1133">Transmembrane helix</keyword>
<organism evidence="2">
    <name type="scientific">Ditylum brightwellii</name>
    <dbReference type="NCBI Taxonomy" id="49249"/>
    <lineage>
        <taxon>Eukaryota</taxon>
        <taxon>Sar</taxon>
        <taxon>Stramenopiles</taxon>
        <taxon>Ochrophyta</taxon>
        <taxon>Bacillariophyta</taxon>
        <taxon>Mediophyceae</taxon>
        <taxon>Lithodesmiophycidae</taxon>
        <taxon>Lithodesmiales</taxon>
        <taxon>Lithodesmiaceae</taxon>
        <taxon>Ditylum</taxon>
    </lineage>
</organism>
<feature type="transmembrane region" description="Helical" evidence="1">
    <location>
        <begin position="288"/>
        <end position="306"/>
    </location>
</feature>
<keyword evidence="1" id="KW-0472">Membrane</keyword>
<dbReference type="EMBL" id="HBGN01009921">
    <property type="protein sequence ID" value="CAD9321180.1"/>
    <property type="molecule type" value="Transcribed_RNA"/>
</dbReference>
<proteinExistence type="predicted"/>
<feature type="transmembrane region" description="Helical" evidence="1">
    <location>
        <begin position="255"/>
        <end position="276"/>
    </location>
</feature>
<keyword evidence="1" id="KW-0812">Transmembrane</keyword>
<evidence type="ECO:0000256" key="1">
    <source>
        <dbReference type="SAM" id="Phobius"/>
    </source>
</evidence>
<protein>
    <submittedName>
        <fullName evidence="2">Uncharacterized protein</fullName>
    </submittedName>
</protein>
<feature type="transmembrane region" description="Helical" evidence="1">
    <location>
        <begin position="221"/>
        <end position="243"/>
    </location>
</feature>
<accession>A0A7S1YVY8</accession>
<feature type="transmembrane region" description="Helical" evidence="1">
    <location>
        <begin position="401"/>
        <end position="421"/>
    </location>
</feature>
<sequence>MDGDESFDSRWNCPPYKEHIVQDQVNEVMRSKEGMGDRKAQKQIVERLNELGVEVFVLRHDSEDMYGEIQRIVNYISNNENTKPTESERCLLFRDRKGRLFNLLLKGDADGLASLWFSSCTTFSGVQALAALTVLSRVFGCVGSAGNTNVGPGFLSIILGLALMEEISHVLVNISMQVRGTPSISAHALSSWSVSDWPRKLIVLILALATVAENGSDNQHYLTVAGTSLAFLVLAANIGAKAWQNLRWNPVKQTGILGNVISFVAAVVTGLALPYFGFGGTGSGGKSAMETMLVGSLIVAVFFGVSDLNYVQDYILVGSEQCDQDVVNMATGAWWTMTLITCLNIARRLEPFMLPSEEEELLLIKDHSSPVGMRVPNLPGFCIDPTQSKPGVRFCTDKTEFLGGIIMAVVVGGLMILFSFLNYQGYATPSIVRSIQDLF</sequence>
<evidence type="ECO:0000313" key="2">
    <source>
        <dbReference type="EMBL" id="CAD9321180.1"/>
    </source>
</evidence>